<feature type="domain" description="B30.2/SPRY" evidence="1">
    <location>
        <begin position="28"/>
        <end position="210"/>
    </location>
</feature>
<dbReference type="Pfam" id="PF00622">
    <property type="entry name" value="SPRY"/>
    <property type="match status" value="1"/>
</dbReference>
<dbReference type="Gene3D" id="2.60.120.920">
    <property type="match status" value="1"/>
</dbReference>
<dbReference type="InterPro" id="IPR003877">
    <property type="entry name" value="SPRY_dom"/>
</dbReference>
<dbReference type="InterPro" id="IPR043136">
    <property type="entry name" value="B30.2/SPRY_sf"/>
</dbReference>
<dbReference type="PANTHER" id="PTHR24103">
    <property type="entry name" value="E3 UBIQUITIN-PROTEIN LIGASE TRIM"/>
    <property type="match status" value="1"/>
</dbReference>
<dbReference type="InterPro" id="IPR013320">
    <property type="entry name" value="ConA-like_dom_sf"/>
</dbReference>
<gene>
    <name evidence="3" type="primary">LOC103583193</name>
</gene>
<dbReference type="GeneID" id="103583193"/>
<dbReference type="PRINTS" id="PR01407">
    <property type="entry name" value="BUTYPHLNCDUF"/>
</dbReference>
<reference evidence="3" key="1">
    <citation type="submission" date="2025-08" db="UniProtKB">
        <authorList>
            <consortium name="RefSeq"/>
        </authorList>
    </citation>
    <scope>IDENTIFICATION</scope>
</reference>
<name>A0ABM0Q360_GALVR</name>
<keyword evidence="2" id="KW-1185">Reference proteome</keyword>
<evidence type="ECO:0000313" key="3">
    <source>
        <dbReference type="RefSeq" id="XP_008562801.1"/>
    </source>
</evidence>
<evidence type="ECO:0000313" key="2">
    <source>
        <dbReference type="Proteomes" id="UP000694923"/>
    </source>
</evidence>
<proteinExistence type="predicted"/>
<organism evidence="2 3">
    <name type="scientific">Galeopterus variegatus</name>
    <name type="common">Malayan flying lemur</name>
    <name type="synonym">Cynocephalus variegatus</name>
    <dbReference type="NCBI Taxonomy" id="482537"/>
    <lineage>
        <taxon>Eukaryota</taxon>
        <taxon>Metazoa</taxon>
        <taxon>Chordata</taxon>
        <taxon>Craniata</taxon>
        <taxon>Vertebrata</taxon>
        <taxon>Euteleostomi</taxon>
        <taxon>Mammalia</taxon>
        <taxon>Eutheria</taxon>
        <taxon>Euarchontoglires</taxon>
        <taxon>Dermoptera</taxon>
        <taxon>Cynocephalidae</taxon>
        <taxon>Galeopterus</taxon>
    </lineage>
</organism>
<evidence type="ECO:0000259" key="1">
    <source>
        <dbReference type="PROSITE" id="PS50188"/>
    </source>
</evidence>
<dbReference type="RefSeq" id="XP_008562801.1">
    <property type="nucleotide sequence ID" value="XM_008564579.1"/>
</dbReference>
<dbReference type="InterPro" id="IPR050143">
    <property type="entry name" value="TRIM/RBCC"/>
</dbReference>
<protein>
    <submittedName>
        <fullName evidence="3">Tripartite motif-containing protein 5-like</fullName>
    </submittedName>
</protein>
<dbReference type="Proteomes" id="UP000694923">
    <property type="component" value="Unplaced"/>
</dbReference>
<dbReference type="SMART" id="SM00449">
    <property type="entry name" value="SPRY"/>
    <property type="match status" value="1"/>
</dbReference>
<dbReference type="InterPro" id="IPR001870">
    <property type="entry name" value="B30.2/SPRY"/>
</dbReference>
<accession>A0ABM0Q360</accession>
<dbReference type="PROSITE" id="PS50188">
    <property type="entry name" value="B302_SPRY"/>
    <property type="match status" value="1"/>
</dbReference>
<dbReference type="InterPro" id="IPR003879">
    <property type="entry name" value="Butyrophylin_SPRY"/>
</dbReference>
<sequence length="210" mass="24560">MERCQNITLKTPKTLPKKQRRVFQAPDLKGILQAFTELRDVQRYLVDVKLTPSNDSNTFISPYQRQKASSRMPVDSYWNGSDYDYDIRGSPVITSGKHYWEVDVSNKRTWILGVCYKRRKQDINYQPKHGYWVIGLQNRGEYVAFEDSSSSNPVVLTLFLTFPPRVVGVFIDYDAGTVSFFNLPNGFLIYEFSVCDFPQRVYPYFNPRNY</sequence>
<dbReference type="SUPFAM" id="SSF49899">
    <property type="entry name" value="Concanavalin A-like lectins/glucanases"/>
    <property type="match status" value="1"/>
</dbReference>